<protein>
    <submittedName>
        <fullName evidence="2">LytR family transcriptional regulator</fullName>
    </submittedName>
</protein>
<evidence type="ECO:0000313" key="2">
    <source>
        <dbReference type="EMBL" id="TMQ64336.1"/>
    </source>
</evidence>
<evidence type="ECO:0000259" key="1">
    <source>
        <dbReference type="Pfam" id="PF13399"/>
    </source>
</evidence>
<dbReference type="Proteomes" id="UP000316609">
    <property type="component" value="Unassembled WGS sequence"/>
</dbReference>
<dbReference type="InterPro" id="IPR050922">
    <property type="entry name" value="LytR/CpsA/Psr_CW_biosynth"/>
</dbReference>
<accession>A0A538TL32</accession>
<feature type="domain" description="LytR/CpsA/Psr regulator C-terminal" evidence="1">
    <location>
        <begin position="41"/>
        <end position="126"/>
    </location>
</feature>
<dbReference type="Gene3D" id="3.30.70.2390">
    <property type="match status" value="1"/>
</dbReference>
<dbReference type="EMBL" id="VBOY01000088">
    <property type="protein sequence ID" value="TMQ64336.1"/>
    <property type="molecule type" value="Genomic_DNA"/>
</dbReference>
<sequence>MARAGVAILAVLVAALVLSWAYAMLFPRTAVPVTGEAQRVIRVQVWNGTSEGGIAARVASHLRSGGFHVVEVQNADRPDYFATMVVARRADPSAARIVARYLGGPPVILQSWDSDVAEVTVVLGSDRSRLHIED</sequence>
<proteinExistence type="predicted"/>
<gene>
    <name evidence="2" type="ORF">E6K78_09420</name>
</gene>
<dbReference type="PANTHER" id="PTHR33392">
    <property type="entry name" value="POLYISOPRENYL-TEICHOIC ACID--PEPTIDOGLYCAN TEICHOIC ACID TRANSFERASE TAGU"/>
    <property type="match status" value="1"/>
</dbReference>
<name>A0A538TL32_UNCEI</name>
<organism evidence="2 3">
    <name type="scientific">Eiseniibacteriota bacterium</name>
    <dbReference type="NCBI Taxonomy" id="2212470"/>
    <lineage>
        <taxon>Bacteria</taxon>
        <taxon>Candidatus Eiseniibacteriota</taxon>
    </lineage>
</organism>
<dbReference type="AlphaFoldDB" id="A0A538TL32"/>
<dbReference type="InterPro" id="IPR027381">
    <property type="entry name" value="LytR/CpsA/Psr_C"/>
</dbReference>
<comment type="caution">
    <text evidence="2">The sequence shown here is derived from an EMBL/GenBank/DDBJ whole genome shotgun (WGS) entry which is preliminary data.</text>
</comment>
<dbReference type="Pfam" id="PF13399">
    <property type="entry name" value="LytR_C"/>
    <property type="match status" value="1"/>
</dbReference>
<evidence type="ECO:0000313" key="3">
    <source>
        <dbReference type="Proteomes" id="UP000316609"/>
    </source>
</evidence>
<reference evidence="2 3" key="1">
    <citation type="journal article" date="2019" name="Nat. Microbiol.">
        <title>Mediterranean grassland soil C-N compound turnover is dependent on rainfall and depth, and is mediated by genomically divergent microorganisms.</title>
        <authorList>
            <person name="Diamond S."/>
            <person name="Andeer P.F."/>
            <person name="Li Z."/>
            <person name="Crits-Christoph A."/>
            <person name="Burstein D."/>
            <person name="Anantharaman K."/>
            <person name="Lane K.R."/>
            <person name="Thomas B.C."/>
            <person name="Pan C."/>
            <person name="Northen T.R."/>
            <person name="Banfield J.F."/>
        </authorList>
    </citation>
    <scope>NUCLEOTIDE SEQUENCE [LARGE SCALE GENOMIC DNA]</scope>
    <source>
        <strain evidence="2">WS_8</strain>
    </source>
</reference>
<dbReference type="PANTHER" id="PTHR33392:SF6">
    <property type="entry name" value="POLYISOPRENYL-TEICHOIC ACID--PEPTIDOGLYCAN TEICHOIC ACID TRANSFERASE TAGU"/>
    <property type="match status" value="1"/>
</dbReference>